<keyword evidence="2" id="KW-1185">Reference proteome</keyword>
<sequence length="135" mass="15715">MAVDIVLTVNGKKSKYNEETSIRFDDDSNGDFCFLQPFFEKLRTKTSQVIDPYGDCIFENDNLKKLKHELVAEINRLKSESFEQREIHTGTQVHPIKKEIYKPVVRKLLLAKMEKWLEITELAIEKNEKLIGIGD</sequence>
<dbReference type="AlphaFoldDB" id="A0A556MPI6"/>
<comment type="caution">
    <text evidence="1">The sequence shown here is derived from an EMBL/GenBank/DDBJ whole genome shotgun (WGS) entry which is preliminary data.</text>
</comment>
<proteinExistence type="predicted"/>
<dbReference type="EMBL" id="VLPL01000006">
    <property type="protein sequence ID" value="TSJ41871.1"/>
    <property type="molecule type" value="Genomic_DNA"/>
</dbReference>
<evidence type="ECO:0000313" key="2">
    <source>
        <dbReference type="Proteomes" id="UP000316008"/>
    </source>
</evidence>
<protein>
    <submittedName>
        <fullName evidence="1">Uncharacterized protein</fullName>
    </submittedName>
</protein>
<organism evidence="1 2">
    <name type="scientific">Fluviicola chungangensis</name>
    <dbReference type="NCBI Taxonomy" id="2597671"/>
    <lineage>
        <taxon>Bacteria</taxon>
        <taxon>Pseudomonadati</taxon>
        <taxon>Bacteroidota</taxon>
        <taxon>Flavobacteriia</taxon>
        <taxon>Flavobacteriales</taxon>
        <taxon>Crocinitomicaceae</taxon>
        <taxon>Fluviicola</taxon>
    </lineage>
</organism>
<gene>
    <name evidence="1" type="ORF">FO442_12320</name>
</gene>
<name>A0A556MPI6_9FLAO</name>
<reference evidence="1 2" key="1">
    <citation type="submission" date="2019-07" db="EMBL/GenBank/DDBJ databases">
        <authorList>
            <person name="Huq M.A."/>
        </authorList>
    </citation>
    <scope>NUCLEOTIDE SEQUENCE [LARGE SCALE GENOMIC DNA]</scope>
    <source>
        <strain evidence="1 2">MAH-3</strain>
    </source>
</reference>
<dbReference type="Proteomes" id="UP000316008">
    <property type="component" value="Unassembled WGS sequence"/>
</dbReference>
<accession>A0A556MPI6</accession>
<evidence type="ECO:0000313" key="1">
    <source>
        <dbReference type="EMBL" id="TSJ41871.1"/>
    </source>
</evidence>
<dbReference type="RefSeq" id="WP_144333505.1">
    <property type="nucleotide sequence ID" value="NZ_VLPL01000006.1"/>
</dbReference>
<dbReference type="OrthoDB" id="9895479at2"/>